<name>A0A839Y3T6_9ACTN</name>
<accession>A0A839Y3T6</accession>
<protein>
    <submittedName>
        <fullName evidence="2">Putative membrane protein</fullName>
    </submittedName>
</protein>
<keyword evidence="1" id="KW-0812">Transmembrane</keyword>
<dbReference type="Proteomes" id="UP000580718">
    <property type="component" value="Unassembled WGS sequence"/>
</dbReference>
<organism evidence="2 3">
    <name type="scientific">Modestobacter versicolor</name>
    <dbReference type="NCBI Taxonomy" id="429133"/>
    <lineage>
        <taxon>Bacteria</taxon>
        <taxon>Bacillati</taxon>
        <taxon>Actinomycetota</taxon>
        <taxon>Actinomycetes</taxon>
        <taxon>Geodermatophilales</taxon>
        <taxon>Geodermatophilaceae</taxon>
        <taxon>Modestobacter</taxon>
    </lineage>
</organism>
<evidence type="ECO:0000313" key="3">
    <source>
        <dbReference type="Proteomes" id="UP000580718"/>
    </source>
</evidence>
<sequence length="48" mass="5401">MARFLLLLLAVWLVLIVVGWVVKGLFWLAVVGLLFFIGTAVLSSSRRR</sequence>
<dbReference type="AlphaFoldDB" id="A0A839Y3T6"/>
<feature type="transmembrane region" description="Helical" evidence="1">
    <location>
        <begin position="29"/>
        <end position="45"/>
    </location>
</feature>
<evidence type="ECO:0000313" key="2">
    <source>
        <dbReference type="EMBL" id="MBB3674433.1"/>
    </source>
</evidence>
<gene>
    <name evidence="2" type="ORF">FHX36_000168</name>
</gene>
<keyword evidence="1" id="KW-1133">Transmembrane helix</keyword>
<dbReference type="RefSeq" id="WP_181428978.1">
    <property type="nucleotide sequence ID" value="NZ_JACIBU010000001.1"/>
</dbReference>
<evidence type="ECO:0000256" key="1">
    <source>
        <dbReference type="SAM" id="Phobius"/>
    </source>
</evidence>
<proteinExistence type="predicted"/>
<dbReference type="EMBL" id="JACIBU010000001">
    <property type="protein sequence ID" value="MBB3674433.1"/>
    <property type="molecule type" value="Genomic_DNA"/>
</dbReference>
<keyword evidence="1" id="KW-0472">Membrane</keyword>
<reference evidence="2 3" key="1">
    <citation type="submission" date="2020-08" db="EMBL/GenBank/DDBJ databases">
        <title>Sequencing the genomes of 1000 actinobacteria strains.</title>
        <authorList>
            <person name="Klenk H.-P."/>
        </authorList>
    </citation>
    <scope>NUCLEOTIDE SEQUENCE [LARGE SCALE GENOMIC DNA]</scope>
    <source>
        <strain evidence="2 3">DSM 16678</strain>
    </source>
</reference>
<comment type="caution">
    <text evidence="2">The sequence shown here is derived from an EMBL/GenBank/DDBJ whole genome shotgun (WGS) entry which is preliminary data.</text>
</comment>